<dbReference type="PANTHER" id="PTHR43433">
    <property type="entry name" value="HYDROLASE, ALPHA/BETA FOLD FAMILY PROTEIN"/>
    <property type="match status" value="1"/>
</dbReference>
<feature type="domain" description="AB hydrolase-1" evidence="1">
    <location>
        <begin position="27"/>
        <end position="253"/>
    </location>
</feature>
<organism evidence="2 3">
    <name type="scientific">Sandaracinus amylolyticus</name>
    <dbReference type="NCBI Taxonomy" id="927083"/>
    <lineage>
        <taxon>Bacteria</taxon>
        <taxon>Pseudomonadati</taxon>
        <taxon>Myxococcota</taxon>
        <taxon>Polyangia</taxon>
        <taxon>Polyangiales</taxon>
        <taxon>Sandaracinaceae</taxon>
        <taxon>Sandaracinus</taxon>
    </lineage>
</organism>
<protein>
    <submittedName>
        <fullName evidence="2">Beta-ketoadipate enol-lactone hydrolase</fullName>
    </submittedName>
</protein>
<dbReference type="EMBL" id="CP011125">
    <property type="protein sequence ID" value="AKF06209.1"/>
    <property type="molecule type" value="Genomic_DNA"/>
</dbReference>
<name>A0A0F6SF26_9BACT</name>
<dbReference type="Pfam" id="PF00561">
    <property type="entry name" value="Abhydrolase_1"/>
    <property type="match status" value="1"/>
</dbReference>
<accession>A0A0F6SF26</accession>
<proteinExistence type="predicted"/>
<gene>
    <name evidence="2" type="ORF">DB32_003358</name>
</gene>
<dbReference type="GO" id="GO:0016787">
    <property type="term" value="F:hydrolase activity"/>
    <property type="evidence" value="ECO:0007669"/>
    <property type="project" value="UniProtKB-KW"/>
</dbReference>
<dbReference type="Gene3D" id="3.40.50.1820">
    <property type="entry name" value="alpha/beta hydrolase"/>
    <property type="match status" value="1"/>
</dbReference>
<reference evidence="2 3" key="1">
    <citation type="submission" date="2015-03" db="EMBL/GenBank/DDBJ databases">
        <title>Genome assembly of Sandaracinus amylolyticus DSM 53668.</title>
        <authorList>
            <person name="Sharma G."/>
            <person name="Subramanian S."/>
        </authorList>
    </citation>
    <scope>NUCLEOTIDE SEQUENCE [LARGE SCALE GENOMIC DNA]</scope>
    <source>
        <strain evidence="2 3">DSM 53668</strain>
    </source>
</reference>
<evidence type="ECO:0000313" key="3">
    <source>
        <dbReference type="Proteomes" id="UP000034883"/>
    </source>
</evidence>
<keyword evidence="3" id="KW-1185">Reference proteome</keyword>
<dbReference type="SUPFAM" id="SSF53474">
    <property type="entry name" value="alpha/beta-Hydrolases"/>
    <property type="match status" value="1"/>
</dbReference>
<dbReference type="Proteomes" id="UP000034883">
    <property type="component" value="Chromosome"/>
</dbReference>
<sequence>MTEIERTPIEGGAFACVAHDGPRDAPAVVVIPPLGMPAAVVDPFVAHLATALRVVTIELPGAGYASGARAGWGTRDLARAVEQVLAAHAIPRAHLFGISLGGMIAQWVAIDHAERVDRLVLASTAAHGIGAALTNLPAKIVLAKAALSPEPGATLARAIVSDHVREDPDAMGRIEAAIAEQPRDAEEIAWLAAAAAAHDTRACLATIHAPTLILTGARDALIPSSVQDDLHAGITGAQRVTIDDAGHDVVLDQPRATADAVLAFLQRA</sequence>
<dbReference type="KEGG" id="samy:DB32_003358"/>
<evidence type="ECO:0000259" key="1">
    <source>
        <dbReference type="Pfam" id="PF00561"/>
    </source>
</evidence>
<keyword evidence="2" id="KW-0378">Hydrolase</keyword>
<dbReference type="InterPro" id="IPR029058">
    <property type="entry name" value="AB_hydrolase_fold"/>
</dbReference>
<dbReference type="PRINTS" id="PR00111">
    <property type="entry name" value="ABHYDROLASE"/>
</dbReference>
<dbReference type="InterPro" id="IPR050471">
    <property type="entry name" value="AB_hydrolase"/>
</dbReference>
<dbReference type="AlphaFoldDB" id="A0A0F6SF26"/>
<dbReference type="PANTHER" id="PTHR43433:SF5">
    <property type="entry name" value="AB HYDROLASE-1 DOMAIN-CONTAINING PROTEIN"/>
    <property type="match status" value="1"/>
</dbReference>
<dbReference type="InterPro" id="IPR000073">
    <property type="entry name" value="AB_hydrolase_1"/>
</dbReference>
<evidence type="ECO:0000313" key="2">
    <source>
        <dbReference type="EMBL" id="AKF06209.1"/>
    </source>
</evidence>
<dbReference type="RefSeq" id="WP_053233401.1">
    <property type="nucleotide sequence ID" value="NZ_CP011125.1"/>
</dbReference>
<dbReference type="STRING" id="927083.DB32_003358"/>